<protein>
    <submittedName>
        <fullName evidence="1">Uncharacterized protein</fullName>
    </submittedName>
</protein>
<dbReference type="EMBL" id="BART01027842">
    <property type="protein sequence ID" value="GAG97953.1"/>
    <property type="molecule type" value="Genomic_DNA"/>
</dbReference>
<name>X1CPB4_9ZZZZ</name>
<comment type="caution">
    <text evidence="1">The sequence shown here is derived from an EMBL/GenBank/DDBJ whole genome shotgun (WGS) entry which is preliminary data.</text>
</comment>
<reference evidence="1" key="1">
    <citation type="journal article" date="2014" name="Front. Microbiol.">
        <title>High frequency of phylogenetically diverse reductive dehalogenase-homologous genes in deep subseafloor sedimentary metagenomes.</title>
        <authorList>
            <person name="Kawai M."/>
            <person name="Futagami T."/>
            <person name="Toyoda A."/>
            <person name="Takaki Y."/>
            <person name="Nishi S."/>
            <person name="Hori S."/>
            <person name="Arai W."/>
            <person name="Tsubouchi T."/>
            <person name="Morono Y."/>
            <person name="Uchiyama I."/>
            <person name="Ito T."/>
            <person name="Fujiyama A."/>
            <person name="Inagaki F."/>
            <person name="Takami H."/>
        </authorList>
    </citation>
    <scope>NUCLEOTIDE SEQUENCE</scope>
    <source>
        <strain evidence="1">Expedition CK06-06</strain>
    </source>
</reference>
<accession>X1CPB4</accession>
<gene>
    <name evidence="1" type="ORF">S01H4_49246</name>
</gene>
<evidence type="ECO:0000313" key="1">
    <source>
        <dbReference type="EMBL" id="GAG97953.1"/>
    </source>
</evidence>
<dbReference type="AlphaFoldDB" id="X1CPB4"/>
<sequence length="86" mass="9238">MAMHLGTTIGLVGSVIITAVAGLKARNEGWDVMDAMQSKWTGYNFGNENWDIKRPTATYCLVTGAVATKAAKWTGYNQDTPTGVNV</sequence>
<proteinExistence type="predicted"/>
<organism evidence="1">
    <name type="scientific">marine sediment metagenome</name>
    <dbReference type="NCBI Taxonomy" id="412755"/>
    <lineage>
        <taxon>unclassified sequences</taxon>
        <taxon>metagenomes</taxon>
        <taxon>ecological metagenomes</taxon>
    </lineage>
</organism>